<gene>
    <name evidence="2" type="ORF">NW766_007334</name>
</gene>
<reference evidence="2" key="1">
    <citation type="submission" date="2022-10" db="EMBL/GenBank/DDBJ databases">
        <title>Fusarium specimens isolated from Avocado Roots.</title>
        <authorList>
            <person name="Stajich J."/>
            <person name="Roper C."/>
            <person name="Heimlech-Rivalta G."/>
        </authorList>
    </citation>
    <scope>NUCLEOTIDE SEQUENCE</scope>
    <source>
        <strain evidence="2">CF00143</strain>
    </source>
</reference>
<proteinExistence type="predicted"/>
<evidence type="ECO:0000313" key="3">
    <source>
        <dbReference type="Proteomes" id="UP001152130"/>
    </source>
</evidence>
<accession>A0A9W8PN64</accession>
<organism evidence="2 3">
    <name type="scientific">Fusarium irregulare</name>
    <dbReference type="NCBI Taxonomy" id="2494466"/>
    <lineage>
        <taxon>Eukaryota</taxon>
        <taxon>Fungi</taxon>
        <taxon>Dikarya</taxon>
        <taxon>Ascomycota</taxon>
        <taxon>Pezizomycotina</taxon>
        <taxon>Sordariomycetes</taxon>
        <taxon>Hypocreomycetidae</taxon>
        <taxon>Hypocreales</taxon>
        <taxon>Nectriaceae</taxon>
        <taxon>Fusarium</taxon>
        <taxon>Fusarium incarnatum-equiseti species complex</taxon>
    </lineage>
</organism>
<name>A0A9W8PN64_9HYPO</name>
<sequence>MCRRETTFIECACGKAWNHKANMHYCWDASEDNGSCKEGLSYSERSQRGECEECRKAREEKELEGKKKGNGVPPKRKKSVTFKEDVEEIPSDDLGCHA</sequence>
<feature type="region of interest" description="Disordered" evidence="1">
    <location>
        <begin position="60"/>
        <end position="98"/>
    </location>
</feature>
<evidence type="ECO:0000313" key="2">
    <source>
        <dbReference type="EMBL" id="KAJ4012033.1"/>
    </source>
</evidence>
<evidence type="ECO:0000256" key="1">
    <source>
        <dbReference type="SAM" id="MobiDB-lite"/>
    </source>
</evidence>
<keyword evidence="3" id="KW-1185">Reference proteome</keyword>
<protein>
    <submittedName>
        <fullName evidence="2">Uncharacterized protein</fullName>
    </submittedName>
</protein>
<comment type="caution">
    <text evidence="2">The sequence shown here is derived from an EMBL/GenBank/DDBJ whole genome shotgun (WGS) entry which is preliminary data.</text>
</comment>
<dbReference type="EMBL" id="JAPDHF010000010">
    <property type="protein sequence ID" value="KAJ4012033.1"/>
    <property type="molecule type" value="Genomic_DNA"/>
</dbReference>
<dbReference type="AlphaFoldDB" id="A0A9W8PN64"/>
<dbReference type="Proteomes" id="UP001152130">
    <property type="component" value="Unassembled WGS sequence"/>
</dbReference>